<evidence type="ECO:0000313" key="2">
    <source>
        <dbReference type="Proteomes" id="UP001296706"/>
    </source>
</evidence>
<dbReference type="EMBL" id="JAAXKY010000034">
    <property type="protein sequence ID" value="NMH78034.1"/>
    <property type="molecule type" value="Genomic_DNA"/>
</dbReference>
<name>A0ABX1RF43_9PSEU</name>
<sequence length="160" mass="17732">MTTDRPFVPEGFTVPRELLAPRFRLEPLGPEHNEADLAAWTSSIEHIRATPGFAGRDWPPATGMTPEANLADLRGHAQDFARRSGFTYTVIEPAGGDVIGCVYIYPARGADFDTVVRCWVRADRAELDHPLYEAVAHWIAADWPLGRIDFPGRPHPSGRS</sequence>
<reference evidence="1 2" key="1">
    <citation type="submission" date="2020-04" db="EMBL/GenBank/DDBJ databases">
        <authorList>
            <person name="Klaysubun C."/>
            <person name="Duangmal K."/>
            <person name="Lipun K."/>
        </authorList>
    </citation>
    <scope>NUCLEOTIDE SEQUENCE [LARGE SCALE GENOMIC DNA]</scope>
    <source>
        <strain evidence="1 2">JCM 11839</strain>
    </source>
</reference>
<organism evidence="1 2">
    <name type="scientific">Pseudonocardia xinjiangensis</name>
    <dbReference type="NCBI Taxonomy" id="75289"/>
    <lineage>
        <taxon>Bacteria</taxon>
        <taxon>Bacillati</taxon>
        <taxon>Actinomycetota</taxon>
        <taxon>Actinomycetes</taxon>
        <taxon>Pseudonocardiales</taxon>
        <taxon>Pseudonocardiaceae</taxon>
        <taxon>Pseudonocardia</taxon>
    </lineage>
</organism>
<protein>
    <submittedName>
        <fullName evidence="1">N-acetyltransferase</fullName>
    </submittedName>
</protein>
<accession>A0ABX1RF43</accession>
<gene>
    <name evidence="1" type="ORF">HF577_13190</name>
</gene>
<proteinExistence type="predicted"/>
<dbReference type="RefSeq" id="WP_169396106.1">
    <property type="nucleotide sequence ID" value="NZ_BAAAJH010000018.1"/>
</dbReference>
<dbReference type="Gene3D" id="3.40.630.30">
    <property type="match status" value="1"/>
</dbReference>
<evidence type="ECO:0000313" key="1">
    <source>
        <dbReference type="EMBL" id="NMH78034.1"/>
    </source>
</evidence>
<dbReference type="Proteomes" id="UP001296706">
    <property type="component" value="Unassembled WGS sequence"/>
</dbReference>
<comment type="caution">
    <text evidence="1">The sequence shown here is derived from an EMBL/GenBank/DDBJ whole genome shotgun (WGS) entry which is preliminary data.</text>
</comment>
<keyword evidence="2" id="KW-1185">Reference proteome</keyword>